<evidence type="ECO:0000313" key="8">
    <source>
        <dbReference type="Proteomes" id="UP000001940"/>
    </source>
</evidence>
<dbReference type="PRINTS" id="PR00698">
    <property type="entry name" value="TMPROTEINSRG"/>
</dbReference>
<dbReference type="PANTHER" id="PTHR31627">
    <property type="entry name" value="SERPENTINE RECEPTOR CLASS GAMMA-RELATED"/>
    <property type="match status" value="1"/>
</dbReference>
<dbReference type="PANTHER" id="PTHR31627:SF3">
    <property type="entry name" value="SERPENTINE RECEPTOR CLASS GAMMA-RELATED"/>
    <property type="match status" value="1"/>
</dbReference>
<dbReference type="SMR" id="Q9TYL6"/>
<dbReference type="InterPro" id="IPR051119">
    <property type="entry name" value="Nematode_SR-like"/>
</dbReference>
<dbReference type="EMBL" id="BX284602">
    <property type="protein sequence ID" value="CCD61990.1"/>
    <property type="molecule type" value="Genomic_DNA"/>
</dbReference>
<evidence type="ECO:0000256" key="5">
    <source>
        <dbReference type="ARBA" id="ARBA00023136"/>
    </source>
</evidence>
<dbReference type="PhylomeDB" id="Q9TYL6"/>
<accession>Q9TYL6</accession>
<feature type="transmembrane region" description="Helical" evidence="6">
    <location>
        <begin position="138"/>
        <end position="159"/>
    </location>
</feature>
<dbReference type="RefSeq" id="NP_494444.2">
    <property type="nucleotide sequence ID" value="NM_062043.4"/>
</dbReference>
<evidence type="ECO:0000313" key="7">
    <source>
        <dbReference type="EMBL" id="CCD61990.1"/>
    </source>
</evidence>
<dbReference type="AlphaFoldDB" id="Q9TYL6"/>
<dbReference type="GO" id="GO:0007606">
    <property type="term" value="P:sensory perception of chemical stimulus"/>
    <property type="evidence" value="ECO:0007669"/>
    <property type="project" value="UniProtKB-UniRule"/>
</dbReference>
<keyword evidence="4 6" id="KW-1133">Transmembrane helix</keyword>
<sequence length="177" mass="20156">MTCVVLPVRHVTLWKKILKPVLILQYLLPLGVIWNILISRVYINPSGVGFSVNYKAAIPWANVSLLNLFHCIPCVVLVTIFFIVTIYGLTMLEYRIKNVERYLAIFTLIMGLQTTMYAVTQIYFAFLAPSIPSIRATMVLIAFNIFDVMHVYSPIALLISNWELRNDIFGSKRQNGG</sequence>
<feature type="transmembrane region" description="Helical" evidence="6">
    <location>
        <begin position="21"/>
        <end position="43"/>
    </location>
</feature>
<dbReference type="AGR" id="WB:WBGene00005180"/>
<keyword evidence="3 6" id="KW-0812">Transmembrane</keyword>
<comment type="caution">
    <text evidence="6">Lacks conserved residue(s) required for the propagation of feature annotation.</text>
</comment>
<dbReference type="Proteomes" id="UP000001940">
    <property type="component" value="Chromosome II"/>
</dbReference>
<keyword evidence="7" id="KW-0675">Receptor</keyword>
<dbReference type="OMA" id="HLIECTI"/>
<reference evidence="7 8" key="1">
    <citation type="journal article" date="1998" name="Science">
        <title>Genome sequence of the nematode C. elegans: a platform for investigating biology.</title>
        <authorList>
            <consortium name="The C. elegans sequencing consortium"/>
            <person name="Sulson J.E."/>
            <person name="Waterston R."/>
        </authorList>
    </citation>
    <scope>NUCLEOTIDE SEQUENCE [LARGE SCALE GENOMIC DNA]</scope>
    <source>
        <strain evidence="7 8">Bristol N2</strain>
    </source>
</reference>
<dbReference type="GO" id="GO:0004888">
    <property type="term" value="F:transmembrane signaling receptor activity"/>
    <property type="evidence" value="ECO:0007669"/>
    <property type="project" value="InterPro"/>
</dbReference>
<keyword evidence="8" id="KW-1185">Reference proteome</keyword>
<evidence type="ECO:0000256" key="2">
    <source>
        <dbReference type="ARBA" id="ARBA00005692"/>
    </source>
</evidence>
<evidence type="ECO:0000256" key="1">
    <source>
        <dbReference type="ARBA" id="ARBA00004141"/>
    </source>
</evidence>
<proteinExistence type="inferred from homology"/>
<comment type="subcellular location">
    <subcellularLocation>
        <location evidence="1">Membrane</location>
        <topology evidence="1">Multi-pass membrane protein</topology>
    </subcellularLocation>
</comment>
<comment type="similarity">
    <text evidence="2 6">Belongs to the nematode receptor-like protein srg family.</text>
</comment>
<organism evidence="7 8">
    <name type="scientific">Caenorhabditis elegans</name>
    <dbReference type="NCBI Taxonomy" id="6239"/>
    <lineage>
        <taxon>Eukaryota</taxon>
        <taxon>Metazoa</taxon>
        <taxon>Ecdysozoa</taxon>
        <taxon>Nematoda</taxon>
        <taxon>Chromadorea</taxon>
        <taxon>Rhabditida</taxon>
        <taxon>Rhabditina</taxon>
        <taxon>Rhabditomorpha</taxon>
        <taxon>Rhabditoidea</taxon>
        <taxon>Rhabditidae</taxon>
        <taxon>Peloderinae</taxon>
        <taxon>Caenorhabditis</taxon>
    </lineage>
</organism>
<dbReference type="GeneID" id="189540"/>
<evidence type="ECO:0000256" key="3">
    <source>
        <dbReference type="ARBA" id="ARBA00022692"/>
    </source>
</evidence>
<dbReference type="UCSC" id="Y25C1A.11">
    <property type="organism name" value="c. elegans"/>
</dbReference>
<dbReference type="CTD" id="189540"/>
<dbReference type="WormBase" id="Y25C1A.11">
    <property type="protein sequence ID" value="CE36336"/>
    <property type="gene ID" value="WBGene00005180"/>
    <property type="gene designation" value="srg-23"/>
</dbReference>
<dbReference type="PaxDb" id="6239-Y25C1A.11"/>
<dbReference type="eggNOG" id="ENOG502TGR1">
    <property type="taxonomic scope" value="Eukaryota"/>
</dbReference>
<gene>
    <name evidence="7 9" type="primary">srg-23</name>
    <name evidence="7" type="ORF">CELE_Y25C1A.11</name>
    <name evidence="9" type="ORF">Y25C1A.11</name>
</gene>
<dbReference type="OrthoDB" id="5808804at2759"/>
<name>Q9TYL6_CAEEL</name>
<feature type="transmembrane region" description="Helical" evidence="6">
    <location>
        <begin position="63"/>
        <end position="90"/>
    </location>
</feature>
<protein>
    <recommendedName>
        <fullName evidence="6">Serpentine receptor class gamma</fullName>
    </recommendedName>
</protein>
<feature type="transmembrane region" description="Helical" evidence="6">
    <location>
        <begin position="102"/>
        <end position="126"/>
    </location>
</feature>
<dbReference type="InterPro" id="IPR000609">
    <property type="entry name" value="7TM_GPCR_serpentine_rcpt_Srg"/>
</dbReference>
<dbReference type="Bgee" id="WBGene00005180">
    <property type="expression patterns" value="Expressed in pharyngeal muscle cell (C elegans) and 1 other cell type or tissue"/>
</dbReference>
<evidence type="ECO:0000256" key="6">
    <source>
        <dbReference type="RuleBase" id="RU280813"/>
    </source>
</evidence>
<evidence type="ECO:0000313" key="9">
    <source>
        <dbReference type="WormBase" id="Y25C1A.11"/>
    </source>
</evidence>
<dbReference type="HOGENOM" id="CLU_1519216_0_0_1"/>
<evidence type="ECO:0000256" key="4">
    <source>
        <dbReference type="ARBA" id="ARBA00022989"/>
    </source>
</evidence>
<dbReference type="InParanoid" id="Q9TYL6"/>
<dbReference type="PIR" id="T33910">
    <property type="entry name" value="T33910"/>
</dbReference>
<dbReference type="GO" id="GO:0016020">
    <property type="term" value="C:membrane"/>
    <property type="evidence" value="ECO:0007669"/>
    <property type="project" value="UniProtKB-SubCell"/>
</dbReference>
<dbReference type="KEGG" id="cel:CELE_Y25C1A.11"/>
<keyword evidence="5 6" id="KW-0472">Membrane</keyword>
<dbReference type="Pfam" id="PF02118">
    <property type="entry name" value="Srg"/>
    <property type="match status" value="1"/>
</dbReference>